<dbReference type="SMART" id="SM00314">
    <property type="entry name" value="RA"/>
    <property type="match status" value="1"/>
</dbReference>
<dbReference type="InterPro" id="IPR002219">
    <property type="entry name" value="PKC_DAG/PE"/>
</dbReference>
<evidence type="ECO:0000256" key="7">
    <source>
        <dbReference type="ARBA" id="ARBA00022833"/>
    </source>
</evidence>
<feature type="domain" description="Ras-associating" evidence="17">
    <location>
        <begin position="49"/>
        <end position="163"/>
    </location>
</feature>
<dbReference type="GO" id="GO:0035556">
    <property type="term" value="P:intracellular signal transduction"/>
    <property type="evidence" value="ECO:0007669"/>
    <property type="project" value="InterPro"/>
</dbReference>
<dbReference type="Gene3D" id="6.20.240.20">
    <property type="match status" value="1"/>
</dbReference>
<dbReference type="PANTHER" id="PTHR46184">
    <property type="entry name" value="UNCONVENTIONAL MYOSIN-IXB-LIKE PROTEIN"/>
    <property type="match status" value="1"/>
</dbReference>
<keyword evidence="3" id="KW-0963">Cytoplasm</keyword>
<dbReference type="PROSITE" id="PS50081">
    <property type="entry name" value="ZF_DAG_PE_2"/>
    <property type="match status" value="2"/>
</dbReference>
<comment type="similarity">
    <text evidence="2 13">Belongs to the TRAFAC class myosin-kinesin ATPase superfamily. Myosin family.</text>
</comment>
<dbReference type="InterPro" id="IPR008936">
    <property type="entry name" value="Rho_GTPase_activation_prot"/>
</dbReference>
<dbReference type="GO" id="GO:0051015">
    <property type="term" value="F:actin filament binding"/>
    <property type="evidence" value="ECO:0007669"/>
    <property type="project" value="TreeGrafter"/>
</dbReference>
<evidence type="ECO:0000259" key="17">
    <source>
        <dbReference type="PROSITE" id="PS50200"/>
    </source>
</evidence>
<keyword evidence="6" id="KW-0863">Zinc-finger</keyword>
<name>A0A914LT40_MELIC</name>
<dbReference type="SUPFAM" id="SSF52540">
    <property type="entry name" value="P-loop containing nucleoside triphosphate hydrolases"/>
    <property type="match status" value="2"/>
</dbReference>
<dbReference type="PROSITE" id="PS51456">
    <property type="entry name" value="MYOSIN_MOTOR"/>
    <property type="match status" value="1"/>
</dbReference>
<dbReference type="Gene3D" id="1.20.5.190">
    <property type="match status" value="2"/>
</dbReference>
<dbReference type="SMART" id="SM00015">
    <property type="entry name" value="IQ"/>
    <property type="match status" value="4"/>
</dbReference>
<keyword evidence="12 13" id="KW-0009">Actin-binding</keyword>
<dbReference type="GO" id="GO:0005737">
    <property type="term" value="C:cytoplasm"/>
    <property type="evidence" value="ECO:0007669"/>
    <property type="project" value="UniProtKB-SubCell"/>
</dbReference>
<keyword evidence="5 13" id="KW-0547">Nucleotide-binding</keyword>
<feature type="region of interest" description="Disordered" evidence="15">
    <location>
        <begin position="1"/>
        <end position="25"/>
    </location>
</feature>
<evidence type="ECO:0000256" key="9">
    <source>
        <dbReference type="ARBA" id="ARBA00023054"/>
    </source>
</evidence>
<dbReference type="FunFam" id="1.10.10.820:FF:000001">
    <property type="entry name" value="Myosin heavy chain"/>
    <property type="match status" value="1"/>
</dbReference>
<dbReference type="WBParaSite" id="Minc3s00862g18209">
    <property type="protein sequence ID" value="Minc3s00862g18209"/>
    <property type="gene ID" value="Minc3s00862g18209"/>
</dbReference>
<feature type="region of interest" description="Actin-binding" evidence="13">
    <location>
        <begin position="895"/>
        <end position="917"/>
    </location>
</feature>
<dbReference type="Gene3D" id="1.20.120.720">
    <property type="entry name" value="Myosin VI head, motor domain, U50 subdomain"/>
    <property type="match status" value="1"/>
</dbReference>
<dbReference type="FunFam" id="3.40.850.10:FF:000008">
    <property type="entry name" value="Putative unconventional myosin-IXa"/>
    <property type="match status" value="1"/>
</dbReference>
<evidence type="ECO:0000256" key="4">
    <source>
        <dbReference type="ARBA" id="ARBA00022723"/>
    </source>
</evidence>
<dbReference type="Pfam" id="PF00063">
    <property type="entry name" value="Myosin_head"/>
    <property type="match status" value="2"/>
</dbReference>
<feature type="domain" description="Myosin motor" evidence="19">
    <location>
        <begin position="193"/>
        <end position="1015"/>
    </location>
</feature>
<feature type="binding site" evidence="13">
    <location>
        <begin position="287"/>
        <end position="294"/>
    </location>
    <ligand>
        <name>ATP</name>
        <dbReference type="ChEBI" id="CHEBI:30616"/>
    </ligand>
</feature>
<dbReference type="Pfam" id="PF00612">
    <property type="entry name" value="IQ"/>
    <property type="match status" value="1"/>
</dbReference>
<feature type="compositionally biased region" description="Basic and acidic residues" evidence="15">
    <location>
        <begin position="1987"/>
        <end position="2003"/>
    </location>
</feature>
<dbReference type="Gene3D" id="3.30.60.20">
    <property type="match status" value="2"/>
</dbReference>
<dbReference type="GO" id="GO:0005524">
    <property type="term" value="F:ATP binding"/>
    <property type="evidence" value="ECO:0007669"/>
    <property type="project" value="UniProtKB-UniRule"/>
</dbReference>
<dbReference type="PRINTS" id="PR00193">
    <property type="entry name" value="MYOSINHEAVY"/>
</dbReference>
<evidence type="ECO:0000259" key="19">
    <source>
        <dbReference type="PROSITE" id="PS51456"/>
    </source>
</evidence>
<dbReference type="PROSITE" id="PS50238">
    <property type="entry name" value="RHOGAP"/>
    <property type="match status" value="1"/>
</dbReference>
<evidence type="ECO:0000256" key="15">
    <source>
        <dbReference type="SAM" id="MobiDB-lite"/>
    </source>
</evidence>
<feature type="region of interest" description="Disordered" evidence="15">
    <location>
        <begin position="1166"/>
        <end position="1189"/>
    </location>
</feature>
<keyword evidence="4" id="KW-0479">Metal-binding</keyword>
<dbReference type="InterPro" id="IPR036961">
    <property type="entry name" value="Kinesin_motor_dom_sf"/>
</dbReference>
<comment type="subcellular location">
    <subcellularLocation>
        <location evidence="1">Cytoplasm</location>
    </subcellularLocation>
</comment>
<dbReference type="GO" id="GO:0005096">
    <property type="term" value="F:GTPase activator activity"/>
    <property type="evidence" value="ECO:0007669"/>
    <property type="project" value="InterPro"/>
</dbReference>
<dbReference type="Pfam" id="PF00620">
    <property type="entry name" value="RhoGAP"/>
    <property type="match status" value="1"/>
</dbReference>
<dbReference type="PROSITE" id="PS50096">
    <property type="entry name" value="IQ"/>
    <property type="match status" value="3"/>
</dbReference>
<dbReference type="PROSITE" id="PS50200">
    <property type="entry name" value="RA"/>
    <property type="match status" value="1"/>
</dbReference>
<evidence type="ECO:0000256" key="6">
    <source>
        <dbReference type="ARBA" id="ARBA00022771"/>
    </source>
</evidence>
<dbReference type="InterPro" id="IPR000198">
    <property type="entry name" value="RhoGAP_dom"/>
</dbReference>
<dbReference type="PANTHER" id="PTHR46184:SF5">
    <property type="entry name" value="UNCONVENTIONAL MYOSIN-IXA-LIKE"/>
    <property type="match status" value="1"/>
</dbReference>
<reference evidence="21" key="1">
    <citation type="submission" date="2022-11" db="UniProtKB">
        <authorList>
            <consortium name="WormBaseParasite"/>
        </authorList>
    </citation>
    <scope>IDENTIFICATION</scope>
</reference>
<feature type="domain" description="Rho-GAP" evidence="18">
    <location>
        <begin position="1657"/>
        <end position="1846"/>
    </location>
</feature>
<dbReference type="CDD" id="cd20818">
    <property type="entry name" value="C1_Myosin-IX"/>
    <property type="match status" value="1"/>
</dbReference>
<evidence type="ECO:0000256" key="12">
    <source>
        <dbReference type="ARBA" id="ARBA00023203"/>
    </source>
</evidence>
<dbReference type="InterPro" id="IPR000048">
    <property type="entry name" value="IQ_motif_EF-hand-BS"/>
</dbReference>
<dbReference type="GO" id="GO:0005884">
    <property type="term" value="C:actin filament"/>
    <property type="evidence" value="ECO:0007669"/>
    <property type="project" value="TreeGrafter"/>
</dbReference>
<evidence type="ECO:0000313" key="21">
    <source>
        <dbReference type="WBParaSite" id="Minc3s00862g18209"/>
    </source>
</evidence>
<dbReference type="InterPro" id="IPR027417">
    <property type="entry name" value="P-loop_NTPase"/>
</dbReference>
<evidence type="ECO:0000313" key="20">
    <source>
        <dbReference type="Proteomes" id="UP000887563"/>
    </source>
</evidence>
<dbReference type="Proteomes" id="UP000887563">
    <property type="component" value="Unplaced"/>
</dbReference>
<protein>
    <submittedName>
        <fullName evidence="21">Uncharacterized protein</fullName>
    </submittedName>
</protein>
<feature type="domain" description="Phorbol-ester/DAG-type" evidence="16">
    <location>
        <begin position="1339"/>
        <end position="1391"/>
    </location>
</feature>
<dbReference type="InterPro" id="IPR046349">
    <property type="entry name" value="C1-like_sf"/>
</dbReference>
<dbReference type="SUPFAM" id="SSF48350">
    <property type="entry name" value="GTPase activation domain, GAP"/>
    <property type="match status" value="1"/>
</dbReference>
<keyword evidence="9 14" id="KW-0175">Coiled coil</keyword>
<dbReference type="Pfam" id="PF00130">
    <property type="entry name" value="C1_1"/>
    <property type="match status" value="1"/>
</dbReference>
<dbReference type="Gene3D" id="1.20.58.530">
    <property type="match status" value="2"/>
</dbReference>
<dbReference type="Pfam" id="PF00788">
    <property type="entry name" value="RA"/>
    <property type="match status" value="1"/>
</dbReference>
<dbReference type="SMART" id="SM00242">
    <property type="entry name" value="MYSc"/>
    <property type="match status" value="1"/>
</dbReference>
<accession>A0A914LT40</accession>
<keyword evidence="8 13" id="KW-0067">ATP-binding</keyword>
<dbReference type="Gene3D" id="1.10.10.820">
    <property type="match status" value="1"/>
</dbReference>
<evidence type="ECO:0000259" key="18">
    <source>
        <dbReference type="PROSITE" id="PS50238"/>
    </source>
</evidence>
<proteinExistence type="inferred from homology"/>
<evidence type="ECO:0000256" key="14">
    <source>
        <dbReference type="SAM" id="Coils"/>
    </source>
</evidence>
<evidence type="ECO:0000256" key="5">
    <source>
        <dbReference type="ARBA" id="ARBA00022741"/>
    </source>
</evidence>
<evidence type="ECO:0000256" key="8">
    <source>
        <dbReference type="ARBA" id="ARBA00022840"/>
    </source>
</evidence>
<sequence>MSLDSQTNPFTPPITTNSLNTHGTSTGGVFPKRSAGVPMISAQSVDETHFYIIEVFLFTFNPEVEGHRLSIEFHKRSTAEELIEKILDTRAEIDNNFANCSKDDFELFDTMGTLDGRTYRERKMDPTEYPVIVKTLWPRGPLNAQDNDPSIPRNRFVLKSKKRLSSDQSSLLLATASTIDTFLTKFLSQPKDREYADLCVLPELTEQTLLDNLRDRFKNGKIYTYIGPILVAVNPFNFLPIYNPKYSRLYCQNRRLGALPPHVFAIADVTYHNLIRNKENQVVVISGESGSGKTESTNFLLHHLTALSQKGTQGHTIEQQILSAGPVLEAFGNALTVQNNNSSRFGKFIRVNYRENGMVCGANVEIYLLEKSRIISQAAGERNYHVFYYLLEGMTDSERKDHLLLNAKDYYYLNQNSFFACESLNEKHEFERLKHSMTAVGFSTQSQHKIFGTISAVLLLGNIEYKKLRPGFHSDESAFIENEELVSIVSGMLCICAQQLTQRPGFHSDESAFIENEELVSIVSGMLCICAQQLTQALTMRRTVLKHDVVVNRYSLAEATQTRDALAKCLYNALFHWIVLRINHSLFRKESATANKANGLYIGILDIFGFEDVGGNCNSFEQLCINYANERLQAYFNQHIFQFEQEIYMKENIRWTPIQYTDNTECVEMFSSKPYGLLRLVDEESNINNGTDQSMLEKLNTFLRTNEYYEVPHKRESAFIIAHYAGKVKYQIYGFREKNKDLMRHDVMNVLKGSKSAFVRELVGEDPVAVFRWSLLRCTVRAMFAFRQAGRTKLRAGSVDRLELTTAQTSSMARRSSDSHLNAFLRGELPASIVPDFCDISVFKTIKERARKTPTKSHSLRLSYLKTLQALKGAVGQKAISNKPSSVSRQFGASLSRLMKTLGQATPYFIRCIKSNNEKVPNHFDDNIILRQLRYTGMLETVRIRRAGYSVRIEYESFVNQYRILLPKGLASTKSDIQEFMRCIPIIDSEENIQYGNTKIFMRDPEKLLLDDHLHRIIMEKILTLQRWIRAQLEHKRYKKFRAGVIKLQALTRGVLARIKMQRKHAAVICIQSWWRKIVAQRKYKIIRHAVLGIQSLARGNAQRKCLEERRASKENKSSSPRPMITRLVKTTLPKLDINDPESLAAFASPDSFDSRELDDELLLSIGEEEESDEDEEEEEEEGERLEEEMFELDDEKLAKHKREHPELALDADFILEDARLKLIQSHSYEAKRKMMQRRQSLAATSARKHKMLRRAASTESDQIQDSSYKAKIPSSISKVGPKAKSSFLKATKQIKALLKKAGRQGAVDVGGEGGHFEFDAIPSASTRSSSKECDKLRFHQFKPSRVCKTDKCATCNRQMTGILMVQGLRCTGCRLIFHKDCANFATKIPCTTPLTSPNPVYKMSEAGRRPWERMSFKSPRLSLASTYHGPLFGAGFTAIPSFNLTKTKQQTDSTALLIESIDDLREFSVFIFKKQSHLGQQNKRETVVDAIFKRALREFHMELIGMEATLQRGSTTLKYHDLIRTFEGLLTKICNEEKLTFPTTLGVNAFRGFLNEFMEQRKRRSSSKKSSIIKANDNSEIFNFVFFIHNGHQFSLDYVHIPTYCEICNVFMWHAERIFVCFACRLSCHKKCHSRVNYVCPKANNDQPTCSKFFGTDLANLLADDEVPALLNKLLNCVEVKALFVEGIYRKSGQMAVFKGIRKKIETIKEPEAINFDDIPIHVLTSLIKAFFRELSEPLIIPDLYENFVNISEIKETNERVRCLRAMMDMLPKGNKCVLDRLMYHLARVAHQESVNKMSASNLAVIFAPCIVRRNTTVHAQEQLMDVQKQAICVQTLIEDKLHHLQETLSQIVELEGATEKVTENLRRIEEHRRASTGTMIPTLSSTDSTTNENKDNLITPKISTTTKIISTNLNNNEEEEKNNLTKIAQEKEKNIETAKQLFEEQLDFLDKEKAKLIQELPPLAPVASSEDLSSDDVDNSGGVKNEAKNTKELQKQNKQESLRSQNSIEEYALDLSVPPVVALLHHACKSRPSKGKGMRRPSINFLRKWRSEVVNNA</sequence>
<evidence type="ECO:0000256" key="10">
    <source>
        <dbReference type="ARBA" id="ARBA00023123"/>
    </source>
</evidence>
<keyword evidence="10 13" id="KW-0518">Myosin</keyword>
<keyword evidence="7" id="KW-0862">Zinc</keyword>
<feature type="coiled-coil region" evidence="14">
    <location>
        <begin position="1912"/>
        <end position="1961"/>
    </location>
</feature>
<dbReference type="SUPFAM" id="SSF57889">
    <property type="entry name" value="Cysteine-rich domain"/>
    <property type="match status" value="2"/>
</dbReference>
<evidence type="ECO:0000256" key="1">
    <source>
        <dbReference type="ARBA" id="ARBA00004496"/>
    </source>
</evidence>
<dbReference type="Gene3D" id="1.10.555.10">
    <property type="entry name" value="Rho GTPase activation protein"/>
    <property type="match status" value="1"/>
</dbReference>
<dbReference type="InterPro" id="IPR046987">
    <property type="entry name" value="Myo9"/>
</dbReference>
<evidence type="ECO:0000259" key="16">
    <source>
        <dbReference type="PROSITE" id="PS50081"/>
    </source>
</evidence>
<dbReference type="GO" id="GO:0000146">
    <property type="term" value="F:microfilament motor activity"/>
    <property type="evidence" value="ECO:0007669"/>
    <property type="project" value="InterPro"/>
</dbReference>
<dbReference type="InterPro" id="IPR001609">
    <property type="entry name" value="Myosin_head_motor_dom-like"/>
</dbReference>
<dbReference type="PROSITE" id="PS00479">
    <property type="entry name" value="ZF_DAG_PE_1"/>
    <property type="match status" value="2"/>
</dbReference>
<evidence type="ECO:0000256" key="11">
    <source>
        <dbReference type="ARBA" id="ARBA00023175"/>
    </source>
</evidence>
<dbReference type="InterPro" id="IPR000159">
    <property type="entry name" value="RA_dom"/>
</dbReference>
<dbReference type="Gene3D" id="3.40.850.10">
    <property type="entry name" value="Kinesin motor domain"/>
    <property type="match status" value="2"/>
</dbReference>
<dbReference type="SMART" id="SM00324">
    <property type="entry name" value="RhoGAP"/>
    <property type="match status" value="1"/>
</dbReference>
<dbReference type="GO" id="GO:0016459">
    <property type="term" value="C:myosin complex"/>
    <property type="evidence" value="ECO:0007669"/>
    <property type="project" value="UniProtKB-KW"/>
</dbReference>
<evidence type="ECO:0000256" key="3">
    <source>
        <dbReference type="ARBA" id="ARBA00022490"/>
    </source>
</evidence>
<dbReference type="GO" id="GO:0008270">
    <property type="term" value="F:zinc ion binding"/>
    <property type="evidence" value="ECO:0007669"/>
    <property type="project" value="UniProtKB-KW"/>
</dbReference>
<evidence type="ECO:0000256" key="2">
    <source>
        <dbReference type="ARBA" id="ARBA00008314"/>
    </source>
</evidence>
<organism evidence="20 21">
    <name type="scientific">Meloidogyne incognita</name>
    <name type="common">Southern root-knot nematode worm</name>
    <name type="synonym">Oxyuris incognita</name>
    <dbReference type="NCBI Taxonomy" id="6306"/>
    <lineage>
        <taxon>Eukaryota</taxon>
        <taxon>Metazoa</taxon>
        <taxon>Ecdysozoa</taxon>
        <taxon>Nematoda</taxon>
        <taxon>Chromadorea</taxon>
        <taxon>Rhabditida</taxon>
        <taxon>Tylenchina</taxon>
        <taxon>Tylenchomorpha</taxon>
        <taxon>Tylenchoidea</taxon>
        <taxon>Meloidogynidae</taxon>
        <taxon>Meloidogyninae</taxon>
        <taxon>Meloidogyne</taxon>
        <taxon>Meloidogyne incognita group</taxon>
    </lineage>
</organism>
<feature type="domain" description="Phorbol-ester/DAG-type" evidence="16">
    <location>
        <begin position="1592"/>
        <end position="1641"/>
    </location>
</feature>
<evidence type="ECO:0000256" key="13">
    <source>
        <dbReference type="PROSITE-ProRule" id="PRU00782"/>
    </source>
</evidence>
<feature type="region of interest" description="Disordered" evidence="15">
    <location>
        <begin position="1968"/>
        <end position="2006"/>
    </location>
</feature>
<keyword evidence="11 13" id="KW-0505">Motor protein</keyword>
<dbReference type="SMART" id="SM00109">
    <property type="entry name" value="C1"/>
    <property type="match status" value="2"/>
</dbReference>
<keyword evidence="20" id="KW-1185">Reference proteome</keyword>
<feature type="compositionally biased region" description="Polar residues" evidence="15">
    <location>
        <begin position="1"/>
        <end position="24"/>
    </location>
</feature>
<dbReference type="CDD" id="cd00029">
    <property type="entry name" value="C1"/>
    <property type="match status" value="1"/>
</dbReference>